<dbReference type="SMART" id="SM00360">
    <property type="entry name" value="RRM"/>
    <property type="match status" value="1"/>
</dbReference>
<evidence type="ECO:0000313" key="3">
    <source>
        <dbReference type="EMBL" id="VDK47902.1"/>
    </source>
</evidence>
<dbReference type="AlphaFoldDB" id="A0A183D850"/>
<feature type="domain" description="RRM" evidence="2">
    <location>
        <begin position="29"/>
        <end position="106"/>
    </location>
</feature>
<dbReference type="GO" id="GO:0000900">
    <property type="term" value="F:mRNA regulatory element binding translation repressor activity"/>
    <property type="evidence" value="ECO:0007669"/>
    <property type="project" value="TreeGrafter"/>
</dbReference>
<evidence type="ECO:0000313" key="5">
    <source>
        <dbReference type="WBParaSite" id="GPUH_0000489801-mRNA-1"/>
    </source>
</evidence>
<dbReference type="GO" id="GO:0045202">
    <property type="term" value="C:synapse"/>
    <property type="evidence" value="ECO:0007669"/>
    <property type="project" value="TreeGrafter"/>
</dbReference>
<organism evidence="5">
    <name type="scientific">Gongylonema pulchrum</name>
    <dbReference type="NCBI Taxonomy" id="637853"/>
    <lineage>
        <taxon>Eukaryota</taxon>
        <taxon>Metazoa</taxon>
        <taxon>Ecdysozoa</taxon>
        <taxon>Nematoda</taxon>
        <taxon>Chromadorea</taxon>
        <taxon>Rhabditida</taxon>
        <taxon>Spirurina</taxon>
        <taxon>Spiruromorpha</taxon>
        <taxon>Spiruroidea</taxon>
        <taxon>Gongylonematidae</taxon>
        <taxon>Gongylonema</taxon>
    </lineage>
</organism>
<evidence type="ECO:0000259" key="2">
    <source>
        <dbReference type="PROSITE" id="PS50102"/>
    </source>
</evidence>
<dbReference type="Pfam" id="PF00076">
    <property type="entry name" value="RRM_1"/>
    <property type="match status" value="1"/>
</dbReference>
<dbReference type="InterPro" id="IPR012677">
    <property type="entry name" value="Nucleotide-bd_a/b_plait_sf"/>
</dbReference>
<gene>
    <name evidence="3" type="ORF">GPUH_LOCUS4891</name>
</gene>
<dbReference type="EMBL" id="UYRT01009695">
    <property type="protein sequence ID" value="VDK47902.1"/>
    <property type="molecule type" value="Genomic_DNA"/>
</dbReference>
<dbReference type="PROSITE" id="PS50102">
    <property type="entry name" value="RRM"/>
    <property type="match status" value="1"/>
</dbReference>
<sequence>MFGQVQVRPWRLSDAEYMVCDRVPVSTKRTIFIGGVPRPTKASDLARILNEMCGQVSYVGLAIDPELEYPKGAARVTFATEQAFVAALRAGFIYIPHAGIQKRVIF</sequence>
<dbReference type="PANTHER" id="PTHR12566">
    <property type="entry name" value="CYTOPLASMIC POLYADENYLATION ELEMENT BINDING PROTEIN CPEB"/>
    <property type="match status" value="1"/>
</dbReference>
<reference evidence="5" key="1">
    <citation type="submission" date="2016-06" db="UniProtKB">
        <authorList>
            <consortium name="WormBaseParasite"/>
        </authorList>
    </citation>
    <scope>IDENTIFICATION</scope>
</reference>
<dbReference type="GO" id="GO:0043005">
    <property type="term" value="C:neuron projection"/>
    <property type="evidence" value="ECO:0007669"/>
    <property type="project" value="TreeGrafter"/>
</dbReference>
<dbReference type="InterPro" id="IPR035979">
    <property type="entry name" value="RBD_domain_sf"/>
</dbReference>
<dbReference type="Gene3D" id="3.30.70.330">
    <property type="match status" value="1"/>
</dbReference>
<dbReference type="GO" id="GO:0005634">
    <property type="term" value="C:nucleus"/>
    <property type="evidence" value="ECO:0007669"/>
    <property type="project" value="TreeGrafter"/>
</dbReference>
<dbReference type="SUPFAM" id="SSF54928">
    <property type="entry name" value="RNA-binding domain, RBD"/>
    <property type="match status" value="1"/>
</dbReference>
<dbReference type="OrthoDB" id="5868968at2759"/>
<dbReference type="WBParaSite" id="GPUH_0000489801-mRNA-1">
    <property type="protein sequence ID" value="GPUH_0000489801-mRNA-1"/>
    <property type="gene ID" value="GPUH_0000489801"/>
</dbReference>
<dbReference type="PANTHER" id="PTHR12566:SF17">
    <property type="entry name" value="CYTOPLASMIC POLYADENYLATION ELEMENT-BINDING PROTEIN 1"/>
    <property type="match status" value="1"/>
</dbReference>
<dbReference type="GO" id="GO:0003730">
    <property type="term" value="F:mRNA 3'-UTR binding"/>
    <property type="evidence" value="ECO:0007669"/>
    <property type="project" value="InterPro"/>
</dbReference>
<proteinExistence type="predicted"/>
<evidence type="ECO:0000313" key="4">
    <source>
        <dbReference type="Proteomes" id="UP000271098"/>
    </source>
</evidence>
<reference evidence="3 4" key="2">
    <citation type="submission" date="2018-11" db="EMBL/GenBank/DDBJ databases">
        <authorList>
            <consortium name="Pathogen Informatics"/>
        </authorList>
    </citation>
    <scope>NUCLEOTIDE SEQUENCE [LARGE SCALE GENOMIC DNA]</scope>
</reference>
<dbReference type="GO" id="GO:0043022">
    <property type="term" value="F:ribosome binding"/>
    <property type="evidence" value="ECO:0007669"/>
    <property type="project" value="TreeGrafter"/>
</dbReference>
<dbReference type="GO" id="GO:0005737">
    <property type="term" value="C:cytoplasm"/>
    <property type="evidence" value="ECO:0007669"/>
    <property type="project" value="TreeGrafter"/>
</dbReference>
<name>A0A183D850_9BILA</name>
<protein>
    <submittedName>
        <fullName evidence="5">RRM domain-containing protein</fullName>
    </submittedName>
</protein>
<dbReference type="InterPro" id="IPR034819">
    <property type="entry name" value="CPEB"/>
</dbReference>
<dbReference type="GO" id="GO:0008135">
    <property type="term" value="F:translation factor activity, RNA binding"/>
    <property type="evidence" value="ECO:0007669"/>
    <property type="project" value="TreeGrafter"/>
</dbReference>
<dbReference type="GO" id="GO:2000766">
    <property type="term" value="P:negative regulation of cytoplasmic translation"/>
    <property type="evidence" value="ECO:0007669"/>
    <property type="project" value="TreeGrafter"/>
</dbReference>
<dbReference type="Proteomes" id="UP000271098">
    <property type="component" value="Unassembled WGS sequence"/>
</dbReference>
<keyword evidence="4" id="KW-1185">Reference proteome</keyword>
<dbReference type="InterPro" id="IPR000504">
    <property type="entry name" value="RRM_dom"/>
</dbReference>
<evidence type="ECO:0000256" key="1">
    <source>
        <dbReference type="PROSITE-ProRule" id="PRU00176"/>
    </source>
</evidence>
<accession>A0A183D850</accession>
<keyword evidence="1" id="KW-0694">RNA-binding</keyword>